<keyword evidence="1" id="KW-0645">Protease</keyword>
<evidence type="ECO:0000256" key="1">
    <source>
        <dbReference type="ARBA" id="ARBA00022670"/>
    </source>
</evidence>
<dbReference type="Pfam" id="PF14464">
    <property type="entry name" value="Prok-JAB"/>
    <property type="match status" value="1"/>
</dbReference>
<feature type="domain" description="JAB" evidence="6">
    <location>
        <begin position="5"/>
        <end position="39"/>
    </location>
</feature>
<keyword evidence="3" id="KW-0378">Hydrolase</keyword>
<evidence type="ECO:0000256" key="3">
    <source>
        <dbReference type="ARBA" id="ARBA00022801"/>
    </source>
</evidence>
<evidence type="ECO:0000256" key="4">
    <source>
        <dbReference type="ARBA" id="ARBA00022833"/>
    </source>
</evidence>
<dbReference type="Proteomes" id="UP000186268">
    <property type="component" value="Unassembled WGS sequence"/>
</dbReference>
<name>A0A1Q5TGM1_9GAMM</name>
<sequence length="42" mass="4871">MRDNTLQAIFAHAKAEYPNECCGVIAQKSRVEKYFPYAMLDF</sequence>
<keyword evidence="4" id="KW-0862">Zinc</keyword>
<evidence type="ECO:0000313" key="7">
    <source>
        <dbReference type="EMBL" id="OKO99386.1"/>
    </source>
</evidence>
<evidence type="ECO:0000259" key="6">
    <source>
        <dbReference type="Pfam" id="PF14464"/>
    </source>
</evidence>
<comment type="caution">
    <text evidence="7">The sequence shown here is derived from an EMBL/GenBank/DDBJ whole genome shotgun (WGS) entry which is preliminary data.</text>
</comment>
<protein>
    <submittedName>
        <fullName evidence="7">Peptidase P60</fullName>
    </submittedName>
</protein>
<gene>
    <name evidence="7" type="ORF">Xedl_03705</name>
</gene>
<evidence type="ECO:0000256" key="5">
    <source>
        <dbReference type="ARBA" id="ARBA00023049"/>
    </source>
</evidence>
<keyword evidence="2" id="KW-0479">Metal-binding</keyword>
<dbReference type="InterPro" id="IPR028090">
    <property type="entry name" value="JAB_dom_prok"/>
</dbReference>
<accession>A0A1Q5TGM1</accession>
<dbReference type="GO" id="GO:0046872">
    <property type="term" value="F:metal ion binding"/>
    <property type="evidence" value="ECO:0007669"/>
    <property type="project" value="UniProtKB-KW"/>
</dbReference>
<dbReference type="GO" id="GO:0008237">
    <property type="term" value="F:metallopeptidase activity"/>
    <property type="evidence" value="ECO:0007669"/>
    <property type="project" value="UniProtKB-KW"/>
</dbReference>
<dbReference type="SUPFAM" id="SSF102712">
    <property type="entry name" value="JAB1/MPN domain"/>
    <property type="match status" value="1"/>
</dbReference>
<dbReference type="EMBL" id="MKGQ01000058">
    <property type="protein sequence ID" value="OKO99386.1"/>
    <property type="molecule type" value="Genomic_DNA"/>
</dbReference>
<dbReference type="Gene3D" id="3.40.140.10">
    <property type="entry name" value="Cytidine Deaminase, domain 2"/>
    <property type="match status" value="1"/>
</dbReference>
<keyword evidence="8" id="KW-1185">Reference proteome</keyword>
<keyword evidence="5" id="KW-0482">Metalloprotease</keyword>
<evidence type="ECO:0000256" key="2">
    <source>
        <dbReference type="ARBA" id="ARBA00022723"/>
    </source>
</evidence>
<dbReference type="GO" id="GO:0006508">
    <property type="term" value="P:proteolysis"/>
    <property type="evidence" value="ECO:0007669"/>
    <property type="project" value="UniProtKB-KW"/>
</dbReference>
<organism evidence="7 8">
    <name type="scientific">Xenorhabdus eapokensis</name>
    <dbReference type="NCBI Taxonomy" id="1873482"/>
    <lineage>
        <taxon>Bacteria</taxon>
        <taxon>Pseudomonadati</taxon>
        <taxon>Pseudomonadota</taxon>
        <taxon>Gammaproteobacteria</taxon>
        <taxon>Enterobacterales</taxon>
        <taxon>Morganellaceae</taxon>
        <taxon>Xenorhabdus</taxon>
    </lineage>
</organism>
<reference evidence="7 8" key="1">
    <citation type="submission" date="2016-09" db="EMBL/GenBank/DDBJ databases">
        <title>Xenorhabdus thuongxuanensis sp. nov. and Xenorhabdus eapokensis sp. nov., isolated from Steinernema species.</title>
        <authorList>
            <person name="Kaempfer P."/>
            <person name="Tobias N.J."/>
            <person name="Phan Ke L."/>
            <person name="Bode H.B."/>
            <person name="Glaeser S.P."/>
        </authorList>
    </citation>
    <scope>NUCLEOTIDE SEQUENCE [LARGE SCALE GENOMIC DNA]</scope>
    <source>
        <strain evidence="7 8">DL20</strain>
    </source>
</reference>
<dbReference type="AlphaFoldDB" id="A0A1Q5TGM1"/>
<dbReference type="STRING" id="1873482.Xedl_03705"/>
<proteinExistence type="predicted"/>
<evidence type="ECO:0000313" key="8">
    <source>
        <dbReference type="Proteomes" id="UP000186268"/>
    </source>
</evidence>